<proteinExistence type="predicted"/>
<evidence type="ECO:0000313" key="1">
    <source>
        <dbReference type="EMBL" id="KAJ7032909.1"/>
    </source>
</evidence>
<dbReference type="AlphaFoldDB" id="A0AAD6SSJ4"/>
<gene>
    <name evidence="1" type="ORF">C8F04DRAFT_1235081</name>
</gene>
<reference evidence="1" key="1">
    <citation type="submission" date="2023-03" db="EMBL/GenBank/DDBJ databases">
        <title>Massive genome expansion in bonnet fungi (Mycena s.s.) driven by repeated elements and novel gene families across ecological guilds.</title>
        <authorList>
            <consortium name="Lawrence Berkeley National Laboratory"/>
            <person name="Harder C.B."/>
            <person name="Miyauchi S."/>
            <person name="Viragh M."/>
            <person name="Kuo A."/>
            <person name="Thoen E."/>
            <person name="Andreopoulos B."/>
            <person name="Lu D."/>
            <person name="Skrede I."/>
            <person name="Drula E."/>
            <person name="Henrissat B."/>
            <person name="Morin E."/>
            <person name="Kohler A."/>
            <person name="Barry K."/>
            <person name="LaButti K."/>
            <person name="Morin E."/>
            <person name="Salamov A."/>
            <person name="Lipzen A."/>
            <person name="Mereny Z."/>
            <person name="Hegedus B."/>
            <person name="Baldrian P."/>
            <person name="Stursova M."/>
            <person name="Weitz H."/>
            <person name="Taylor A."/>
            <person name="Grigoriev I.V."/>
            <person name="Nagy L.G."/>
            <person name="Martin F."/>
            <person name="Kauserud H."/>
        </authorList>
    </citation>
    <scope>NUCLEOTIDE SEQUENCE</scope>
    <source>
        <strain evidence="1">CBHHK200</strain>
    </source>
</reference>
<keyword evidence="2" id="KW-1185">Reference proteome</keyword>
<name>A0AAD6SSJ4_9AGAR</name>
<protein>
    <submittedName>
        <fullName evidence="1">Uncharacterized protein</fullName>
    </submittedName>
</protein>
<dbReference type="EMBL" id="JARJCM010000069">
    <property type="protein sequence ID" value="KAJ7032909.1"/>
    <property type="molecule type" value="Genomic_DNA"/>
</dbReference>
<sequence length="329" mass="36556">MYNSLPVNLWDQGAHIESLQASVDLAKGVQFREKIHLSLETSRKAAKRCINAFSSFGGTPDTARVARPTLSLMRGANFFFLPGGRPIPASGPGLTGLNTLGSGPIWASCSKYSTPSTSSGDDYADEAGLYHRPFCPHVWKKAHEDRRDLYKRGTRLNRNLAKSYEFFGRGAEQTAVPRHEPRQRIHSIFLNIYQATLLIPARPFLRPTPRATKFLETPGHLLVSRPSPLLSLKTKTYQYLPSGYCLPLQEIDPSPNINHLLWLQGAAKLQLTHDPQEDLCKFAKCNTEAHGLPQVAFFIPGLRLSPPRGFDTTSSNSFDFAASAEGKFY</sequence>
<evidence type="ECO:0000313" key="2">
    <source>
        <dbReference type="Proteomes" id="UP001218188"/>
    </source>
</evidence>
<organism evidence="1 2">
    <name type="scientific">Mycena alexandri</name>
    <dbReference type="NCBI Taxonomy" id="1745969"/>
    <lineage>
        <taxon>Eukaryota</taxon>
        <taxon>Fungi</taxon>
        <taxon>Dikarya</taxon>
        <taxon>Basidiomycota</taxon>
        <taxon>Agaricomycotina</taxon>
        <taxon>Agaricomycetes</taxon>
        <taxon>Agaricomycetidae</taxon>
        <taxon>Agaricales</taxon>
        <taxon>Marasmiineae</taxon>
        <taxon>Mycenaceae</taxon>
        <taxon>Mycena</taxon>
    </lineage>
</organism>
<comment type="caution">
    <text evidence="1">The sequence shown here is derived from an EMBL/GenBank/DDBJ whole genome shotgun (WGS) entry which is preliminary data.</text>
</comment>
<dbReference type="Proteomes" id="UP001218188">
    <property type="component" value="Unassembled WGS sequence"/>
</dbReference>
<accession>A0AAD6SSJ4</accession>